<comment type="caution">
    <text evidence="3">The sequence shown here is derived from an EMBL/GenBank/DDBJ whole genome shotgun (WGS) entry which is preliminary data.</text>
</comment>
<evidence type="ECO:0000313" key="3">
    <source>
        <dbReference type="EMBL" id="MCY0095200.1"/>
    </source>
</evidence>
<feature type="transmembrane region" description="Helical" evidence="1">
    <location>
        <begin position="311"/>
        <end position="329"/>
    </location>
</feature>
<feature type="transmembrane region" description="Helical" evidence="1">
    <location>
        <begin position="179"/>
        <end position="196"/>
    </location>
</feature>
<evidence type="ECO:0000313" key="4">
    <source>
        <dbReference type="Proteomes" id="UP001081283"/>
    </source>
</evidence>
<reference evidence="3" key="1">
    <citation type="submission" date="2022-10" db="EMBL/GenBank/DDBJ databases">
        <title>Hoeflea sp. J2-29, isolated from marine algae.</title>
        <authorList>
            <person name="Kristyanto S."/>
            <person name="Kim J.M."/>
            <person name="Jeon C.O."/>
        </authorList>
    </citation>
    <scope>NUCLEOTIDE SEQUENCE</scope>
    <source>
        <strain evidence="3">J2-29</strain>
    </source>
</reference>
<accession>A0ABT3YH31</accession>
<gene>
    <name evidence="3" type="ORF">OEG82_14380</name>
</gene>
<dbReference type="InterPro" id="IPR018677">
    <property type="entry name" value="DUF2157"/>
</dbReference>
<feature type="transmembrane region" description="Helical" evidence="1">
    <location>
        <begin position="38"/>
        <end position="61"/>
    </location>
</feature>
<dbReference type="RefSeq" id="WP_267613094.1">
    <property type="nucleotide sequence ID" value="NZ_JAOVZQ010000001.1"/>
</dbReference>
<evidence type="ECO:0000256" key="1">
    <source>
        <dbReference type="SAM" id="Phobius"/>
    </source>
</evidence>
<keyword evidence="1" id="KW-0812">Transmembrane</keyword>
<feature type="transmembrane region" description="Helical" evidence="1">
    <location>
        <begin position="73"/>
        <end position="91"/>
    </location>
</feature>
<proteinExistence type="predicted"/>
<feature type="transmembrane region" description="Helical" evidence="1">
    <location>
        <begin position="283"/>
        <end position="304"/>
    </location>
</feature>
<keyword evidence="1" id="KW-1133">Transmembrane helix</keyword>
<name>A0ABT3YH31_9HYPH</name>
<feature type="transmembrane region" description="Helical" evidence="1">
    <location>
        <begin position="232"/>
        <end position="248"/>
    </location>
</feature>
<protein>
    <submittedName>
        <fullName evidence="3">DUF2157 domain-containing protein</fullName>
    </submittedName>
</protein>
<organism evidence="3 4">
    <name type="scientific">Hoeflea ulvae</name>
    <dbReference type="NCBI Taxonomy" id="2983764"/>
    <lineage>
        <taxon>Bacteria</taxon>
        <taxon>Pseudomonadati</taxon>
        <taxon>Pseudomonadota</taxon>
        <taxon>Alphaproteobacteria</taxon>
        <taxon>Hyphomicrobiales</taxon>
        <taxon>Rhizobiaceae</taxon>
        <taxon>Hoeflea</taxon>
    </lineage>
</organism>
<feature type="transmembrane region" description="Helical" evidence="1">
    <location>
        <begin position="97"/>
        <end position="118"/>
    </location>
</feature>
<dbReference type="EMBL" id="JAOVZQ010000001">
    <property type="protein sequence ID" value="MCY0095200.1"/>
    <property type="molecule type" value="Genomic_DNA"/>
</dbReference>
<feature type="transmembrane region" description="Helical" evidence="1">
    <location>
        <begin position="335"/>
        <end position="356"/>
    </location>
</feature>
<feature type="transmembrane region" description="Helical" evidence="1">
    <location>
        <begin position="130"/>
        <end position="159"/>
    </location>
</feature>
<dbReference type="Pfam" id="PF09925">
    <property type="entry name" value="DUF2157"/>
    <property type="match status" value="1"/>
</dbReference>
<evidence type="ECO:0000259" key="2">
    <source>
        <dbReference type="Pfam" id="PF09925"/>
    </source>
</evidence>
<dbReference type="Proteomes" id="UP001081283">
    <property type="component" value="Unassembled WGS sequence"/>
</dbReference>
<feature type="transmembrane region" description="Helical" evidence="1">
    <location>
        <begin position="260"/>
        <end position="277"/>
    </location>
</feature>
<sequence>MFRSYLAREIGHWSSRGLLQPGQAEELLADHDRRHTGFSLSGVLAVLAAVLLGAAVVALVAANWEAIARPLRVAVIAGLIGAGLGIAAVALRRNARWIAEAALVFTLLVFGAGIALVGQMYHLSGDDAGFMLAWTIGALVVSLAFASGMAAISAGVLGLGFLLAESAIFMSGSIELLNLPGYMTVLAVALVTGLAAWRARSRLAGHVCAVLLLGWVMWIVDEATDLDPRHVLIVIGAAAFAAGSLTPSLPPGMMRRHGTLSAYGAVLFLSGLGLVQIDPGDVGLAAEMAFAAVILLASVGILVVAGGENRLIRRFAYVCFACETIYVVSETLGSLLGSAGFLFLGGLVLAVIAFAVMKIERRFKAGEGRS</sequence>
<feature type="transmembrane region" description="Helical" evidence="1">
    <location>
        <begin position="203"/>
        <end position="220"/>
    </location>
</feature>
<keyword evidence="4" id="KW-1185">Reference proteome</keyword>
<feature type="domain" description="DUF2157" evidence="2">
    <location>
        <begin position="13"/>
        <end position="149"/>
    </location>
</feature>
<keyword evidence="1" id="KW-0472">Membrane</keyword>